<dbReference type="InterPro" id="IPR002641">
    <property type="entry name" value="PNPLA_dom"/>
</dbReference>
<feature type="short sequence motif" description="DGA/G" evidence="2">
    <location>
        <begin position="312"/>
        <end position="314"/>
    </location>
</feature>
<keyword evidence="6" id="KW-1185">Reference proteome</keyword>
<organism evidence="5 6">
    <name type="scientific">Methylobacterium thuringiense</name>
    <dbReference type="NCBI Taxonomy" id="1003091"/>
    <lineage>
        <taxon>Bacteria</taxon>
        <taxon>Pseudomonadati</taxon>
        <taxon>Pseudomonadota</taxon>
        <taxon>Alphaproteobacteria</taxon>
        <taxon>Hyphomicrobiales</taxon>
        <taxon>Methylobacteriaceae</taxon>
        <taxon>Methylobacterium</taxon>
    </lineage>
</organism>
<dbReference type="Pfam" id="PF01734">
    <property type="entry name" value="Patatin"/>
    <property type="match status" value="1"/>
</dbReference>
<feature type="domain" description="PNPLA" evidence="4">
    <location>
        <begin position="128"/>
        <end position="325"/>
    </location>
</feature>
<evidence type="ECO:0000259" key="4">
    <source>
        <dbReference type="PROSITE" id="PS51635"/>
    </source>
</evidence>
<protein>
    <recommendedName>
        <fullName evidence="4">PNPLA domain-containing protein</fullName>
    </recommendedName>
</protein>
<reference evidence="5" key="1">
    <citation type="journal article" date="2021" name="Front. Microbiol.">
        <title>Comprehensive Comparative Genomics and Phenotyping of Methylobacterium Species.</title>
        <authorList>
            <person name="Alessa O."/>
            <person name="Ogura Y."/>
            <person name="Fujitani Y."/>
            <person name="Takami H."/>
            <person name="Hayashi T."/>
            <person name="Sahin N."/>
            <person name="Tani A."/>
        </authorList>
    </citation>
    <scope>NUCLEOTIDE SEQUENCE</scope>
    <source>
        <strain evidence="5">DSM 23674</strain>
    </source>
</reference>
<name>A0ABQ4TKF5_9HYPH</name>
<keyword evidence="2" id="KW-0442">Lipid degradation</keyword>
<evidence type="ECO:0000313" key="5">
    <source>
        <dbReference type="EMBL" id="GJE55870.1"/>
    </source>
</evidence>
<accession>A0ABQ4TKF5</accession>
<feature type="short sequence motif" description="GXGXXG" evidence="2">
    <location>
        <begin position="132"/>
        <end position="137"/>
    </location>
</feature>
<evidence type="ECO:0000256" key="2">
    <source>
        <dbReference type="PROSITE-ProRule" id="PRU01161"/>
    </source>
</evidence>
<sequence>MGVIRTRPIRNRPEPPVFFGRGGLGKELAIMIASTGRSMLVGAVVLALAAAPPVAFARPAGHAAGKHPVEKKQAEKPATQPERVDFTAAESATAWPEGLPGRLRLDGDDPRAFQALIDGAGAAGDPWLVLSGGGENGAFAAGLLAGWSQAGDRPAFGVVTGVSTGALIAPFAFVGPAADPALRANYTEITAADVFELGGNPTAALTDNWPLKDRIDKSVTPDLLKAVAAEHAKGRRLLIATTQVDAERSTVWDMGAIAGLAAGKDAGRYGDKALKLFREIVLASTAIPGVFPPVMIDALGEDGKRFQEMHNDGGAMAPFYLAPAPALVGRTSGVHLPTHSVYLVVNNRLTPEFGIAPRTILGVLGHSMSAAIKAQTRGAIALAQIFAQRSGLDLHVAEIDGRFTKASSAPFDPDYMKALYQHGEGLGRAGTAFTASQVKGDGPLESVKGTATQPTDGLGDSAAAR</sequence>
<reference evidence="5" key="2">
    <citation type="submission" date="2021-08" db="EMBL/GenBank/DDBJ databases">
        <authorList>
            <person name="Tani A."/>
            <person name="Ola A."/>
            <person name="Ogura Y."/>
            <person name="Katsura K."/>
            <person name="Hayashi T."/>
        </authorList>
    </citation>
    <scope>NUCLEOTIDE SEQUENCE</scope>
    <source>
        <strain evidence="5">DSM 23674</strain>
    </source>
</reference>
<keyword evidence="1 2" id="KW-0443">Lipid metabolism</keyword>
<feature type="active site" description="Nucleophile" evidence="2">
    <location>
        <position position="163"/>
    </location>
</feature>
<dbReference type="PROSITE" id="PS51635">
    <property type="entry name" value="PNPLA"/>
    <property type="match status" value="1"/>
</dbReference>
<evidence type="ECO:0000256" key="3">
    <source>
        <dbReference type="SAM" id="MobiDB-lite"/>
    </source>
</evidence>
<gene>
    <name evidence="5" type="ORF">EKPJFOCH_2367</name>
</gene>
<proteinExistence type="predicted"/>
<keyword evidence="2" id="KW-0378">Hydrolase</keyword>
<evidence type="ECO:0000313" key="6">
    <source>
        <dbReference type="Proteomes" id="UP001055101"/>
    </source>
</evidence>
<dbReference type="InterPro" id="IPR016035">
    <property type="entry name" value="Acyl_Trfase/lysoPLipase"/>
</dbReference>
<comment type="caution">
    <text evidence="5">The sequence shown here is derived from an EMBL/GenBank/DDBJ whole genome shotgun (WGS) entry which is preliminary data.</text>
</comment>
<feature type="active site" description="Proton acceptor" evidence="2">
    <location>
        <position position="312"/>
    </location>
</feature>
<dbReference type="EMBL" id="BPRA01000010">
    <property type="protein sequence ID" value="GJE55870.1"/>
    <property type="molecule type" value="Genomic_DNA"/>
</dbReference>
<dbReference type="SUPFAM" id="SSF52151">
    <property type="entry name" value="FabD/lysophospholipase-like"/>
    <property type="match status" value="1"/>
</dbReference>
<feature type="region of interest" description="Disordered" evidence="3">
    <location>
        <begin position="438"/>
        <end position="465"/>
    </location>
</feature>
<evidence type="ECO:0000256" key="1">
    <source>
        <dbReference type="ARBA" id="ARBA00023098"/>
    </source>
</evidence>
<feature type="short sequence motif" description="GXSXG" evidence="2">
    <location>
        <begin position="161"/>
        <end position="165"/>
    </location>
</feature>
<dbReference type="Proteomes" id="UP001055101">
    <property type="component" value="Unassembled WGS sequence"/>
</dbReference>
<dbReference type="Gene3D" id="3.40.1090.10">
    <property type="entry name" value="Cytosolic phospholipase A2 catalytic domain"/>
    <property type="match status" value="1"/>
</dbReference>
<feature type="region of interest" description="Disordered" evidence="3">
    <location>
        <begin position="60"/>
        <end position="84"/>
    </location>
</feature>